<evidence type="ECO:0000256" key="4">
    <source>
        <dbReference type="ARBA" id="ARBA00023163"/>
    </source>
</evidence>
<keyword evidence="4" id="KW-0804">Transcription</keyword>
<feature type="coiled-coil region" evidence="5">
    <location>
        <begin position="467"/>
        <end position="494"/>
    </location>
</feature>
<evidence type="ECO:0000313" key="7">
    <source>
        <dbReference type="EMBL" id="KYC42264.1"/>
    </source>
</evidence>
<dbReference type="InterPro" id="IPR001387">
    <property type="entry name" value="Cro/C1-type_HTH"/>
</dbReference>
<feature type="domain" description="HTH cro/C1-type" evidence="6">
    <location>
        <begin position="371"/>
        <end position="403"/>
    </location>
</feature>
<evidence type="ECO:0000256" key="2">
    <source>
        <dbReference type="ARBA" id="ARBA00023082"/>
    </source>
</evidence>
<name>A0A139XC37_9CYAN</name>
<dbReference type="Gene3D" id="1.20.140.160">
    <property type="match status" value="1"/>
</dbReference>
<reference evidence="7 8" key="1">
    <citation type="journal article" date="2013" name="Genome Biol. Evol.">
        <title>Genomes of Stigonematalean cyanobacteria (subsection V) and the evolution of oxygenic photosynthesis from prokaryotes to plastids.</title>
        <authorList>
            <person name="Dagan T."/>
            <person name="Roettger M."/>
            <person name="Stucken K."/>
            <person name="Landan G."/>
            <person name="Koch R."/>
            <person name="Major P."/>
            <person name="Gould S.B."/>
            <person name="Goremykin V.V."/>
            <person name="Rippka R."/>
            <person name="Tandeau de Marsac N."/>
            <person name="Gugger M."/>
            <person name="Lockhart P.J."/>
            <person name="Allen J.F."/>
            <person name="Brune I."/>
            <person name="Maus I."/>
            <person name="Puhler A."/>
            <person name="Martin W.F."/>
        </authorList>
    </citation>
    <scope>NUCLEOTIDE SEQUENCE [LARGE SCALE GENOMIC DNA]</scope>
    <source>
        <strain evidence="7 8">PCC 7110</strain>
    </source>
</reference>
<dbReference type="EMBL" id="ANNX02000020">
    <property type="protein sequence ID" value="KYC42264.1"/>
    <property type="molecule type" value="Genomic_DNA"/>
</dbReference>
<dbReference type="GO" id="GO:0016987">
    <property type="term" value="F:sigma factor activity"/>
    <property type="evidence" value="ECO:0007669"/>
    <property type="project" value="UniProtKB-KW"/>
</dbReference>
<dbReference type="InterPro" id="IPR036388">
    <property type="entry name" value="WH-like_DNA-bd_sf"/>
</dbReference>
<dbReference type="GO" id="GO:0003677">
    <property type="term" value="F:DNA binding"/>
    <property type="evidence" value="ECO:0007669"/>
    <property type="project" value="UniProtKB-KW"/>
</dbReference>
<sequence>MLSFTKLDNIPVLPKRENNPNKFSTYLAISNSTRGTTLQWKYQPVLQRNIKLYEAMHEEFSQLLTQKDKILKIAYFWRTVALDEPQLLADWEPRNKTQLACEHLASYFEEKCYWTAKDLCNGESDSWEEYFFMARLLIYNPLKLSEILAKYNNSYNANLETYVSQILINTVKFSAEVNRFSRWRLLYKKSDKELKEALKVLGIVDPELTQIIFSRKYFKQVYLMNKVKNPARSTGKKWVAPDEEDFSKSAQCYNVEKALPTTPHEVFANSSNVTAKQIKDWMEICIKSLENYPKSILPKFSLDALQSDGFEARSESQTEIVNVEWQGILANEDIRDSRDYLVKKVNSVLSEKLQAMKPDNQKILLLYYGFGLNQKQLAARLKINQSTISRYLTKSTIQLLETLAGVSQSQQWVKQYVEKWLCREYKAPVHSDLVQAALVSAIKKLTSEEREIFQLYYGQKIDKIKIAEQLNVKIDEITKRLNQAQNQLQENLMQEINIWIKEYLEKWLSKYYQSLVKSVLKTVSNSGNQEVDIEEKISLLETYIQNQY</sequence>
<evidence type="ECO:0000259" key="6">
    <source>
        <dbReference type="PROSITE" id="PS50943"/>
    </source>
</evidence>
<dbReference type="InterPro" id="IPR013324">
    <property type="entry name" value="RNA_pol_sigma_r3/r4-like"/>
</dbReference>
<dbReference type="NCBIfam" id="TIGR02937">
    <property type="entry name" value="sigma70-ECF"/>
    <property type="match status" value="1"/>
</dbReference>
<keyword evidence="8" id="KW-1185">Reference proteome</keyword>
<evidence type="ECO:0000256" key="3">
    <source>
        <dbReference type="ARBA" id="ARBA00023125"/>
    </source>
</evidence>
<evidence type="ECO:0000313" key="8">
    <source>
        <dbReference type="Proteomes" id="UP000076925"/>
    </source>
</evidence>
<accession>A0A139XC37</accession>
<dbReference type="SUPFAM" id="SSF88659">
    <property type="entry name" value="Sigma3 and sigma4 domains of RNA polymerase sigma factors"/>
    <property type="match status" value="2"/>
</dbReference>
<comment type="caution">
    <text evidence="7">The sequence shown here is derived from an EMBL/GenBank/DDBJ whole genome shotgun (WGS) entry which is preliminary data.</text>
</comment>
<dbReference type="PANTHER" id="PTHR30385:SF7">
    <property type="entry name" value="RNA POLYMERASE SIGMA FACTOR FLIA"/>
    <property type="match status" value="1"/>
</dbReference>
<keyword evidence="5" id="KW-0175">Coiled coil</keyword>
<dbReference type="Gene3D" id="1.10.10.10">
    <property type="entry name" value="Winged helix-like DNA-binding domain superfamily/Winged helix DNA-binding domain"/>
    <property type="match status" value="1"/>
</dbReference>
<dbReference type="PANTHER" id="PTHR30385">
    <property type="entry name" value="SIGMA FACTOR F FLAGELLAR"/>
    <property type="match status" value="1"/>
</dbReference>
<dbReference type="Proteomes" id="UP000076925">
    <property type="component" value="Unassembled WGS sequence"/>
</dbReference>
<dbReference type="AlphaFoldDB" id="A0A139XC37"/>
<organism evidence="7 8">
    <name type="scientific">Scytonema hofmannii PCC 7110</name>
    <dbReference type="NCBI Taxonomy" id="128403"/>
    <lineage>
        <taxon>Bacteria</taxon>
        <taxon>Bacillati</taxon>
        <taxon>Cyanobacteriota</taxon>
        <taxon>Cyanophyceae</taxon>
        <taxon>Nostocales</taxon>
        <taxon>Scytonemataceae</taxon>
        <taxon>Scytonema</taxon>
    </lineage>
</organism>
<keyword evidence="2" id="KW-0731">Sigma factor</keyword>
<evidence type="ECO:0000256" key="1">
    <source>
        <dbReference type="ARBA" id="ARBA00023015"/>
    </source>
</evidence>
<dbReference type="STRING" id="128403.WA1_20000"/>
<evidence type="ECO:0000256" key="5">
    <source>
        <dbReference type="SAM" id="Coils"/>
    </source>
</evidence>
<dbReference type="GO" id="GO:0006352">
    <property type="term" value="P:DNA-templated transcription initiation"/>
    <property type="evidence" value="ECO:0007669"/>
    <property type="project" value="InterPro"/>
</dbReference>
<gene>
    <name evidence="7" type="ORF">WA1_20000</name>
</gene>
<dbReference type="InterPro" id="IPR014284">
    <property type="entry name" value="RNA_pol_sigma-70_dom"/>
</dbReference>
<keyword evidence="3" id="KW-0238">DNA-binding</keyword>
<dbReference type="PROSITE" id="PS50943">
    <property type="entry name" value="HTH_CROC1"/>
    <property type="match status" value="1"/>
</dbReference>
<proteinExistence type="predicted"/>
<keyword evidence="1" id="KW-0805">Transcription regulation</keyword>
<protein>
    <recommendedName>
        <fullName evidence="6">HTH cro/C1-type domain-containing protein</fullName>
    </recommendedName>
</protein>